<feature type="non-terminal residue" evidence="2">
    <location>
        <position position="1"/>
    </location>
</feature>
<evidence type="ECO:0008006" key="4">
    <source>
        <dbReference type="Google" id="ProtNLM"/>
    </source>
</evidence>
<keyword evidence="1" id="KW-0812">Transmembrane</keyword>
<feature type="transmembrane region" description="Helical" evidence="1">
    <location>
        <begin position="35"/>
        <end position="56"/>
    </location>
</feature>
<evidence type="ECO:0000256" key="1">
    <source>
        <dbReference type="SAM" id="Phobius"/>
    </source>
</evidence>
<comment type="caution">
    <text evidence="2">The sequence shown here is derived from an EMBL/GenBank/DDBJ whole genome shotgun (WGS) entry which is preliminary data.</text>
</comment>
<dbReference type="Proteomes" id="UP000688947">
    <property type="component" value="Unassembled WGS sequence"/>
</dbReference>
<evidence type="ECO:0000313" key="2">
    <source>
        <dbReference type="EMBL" id="KAG6963148.1"/>
    </source>
</evidence>
<sequence length="242" mass="28317">GWFEARKWLEQDWSKIDSDVDILLRRKEPLPFPSMAFVFVTNLWQTCYVLSALLWVSGWLRTPKKSLLDIKFIAHPVNLNGNLWGIIIVRLSYIESAEMMKVHVYMYEPLIDDEYHGEMETVWEGMQQKDDDAERQGKEGLRGFVERWHQASIPKSKLVINSIEWVEAPEQPDSASCCVLVVAQAHHYLTGNTERHSYSVSKNDLNVMCLRMFWRILHHSKERALTSRTPSNIDQKLKDELE</sequence>
<reference evidence="2" key="1">
    <citation type="submission" date="2021-01" db="EMBL/GenBank/DDBJ databases">
        <title>Phytophthora aleatoria, a newly-described species from Pinus radiata is distinct from Phytophthora cactorum isolates based on comparative genomics.</title>
        <authorList>
            <person name="Mcdougal R."/>
            <person name="Panda P."/>
            <person name="Williams N."/>
            <person name="Studholme D.J."/>
        </authorList>
    </citation>
    <scope>NUCLEOTIDE SEQUENCE</scope>
    <source>
        <strain evidence="2">NZFS 3830</strain>
    </source>
</reference>
<keyword evidence="1" id="KW-1133">Transmembrane helix</keyword>
<gene>
    <name evidence="2" type="ORF">JG687_00006736</name>
</gene>
<dbReference type="VEuPathDB" id="FungiDB:PC110_g6166"/>
<keyword evidence="1" id="KW-0472">Membrane</keyword>
<organism evidence="2 3">
    <name type="scientific">Phytophthora cactorum</name>
    <dbReference type="NCBI Taxonomy" id="29920"/>
    <lineage>
        <taxon>Eukaryota</taxon>
        <taxon>Sar</taxon>
        <taxon>Stramenopiles</taxon>
        <taxon>Oomycota</taxon>
        <taxon>Peronosporomycetes</taxon>
        <taxon>Peronosporales</taxon>
        <taxon>Peronosporaceae</taxon>
        <taxon>Phytophthora</taxon>
    </lineage>
</organism>
<dbReference type="OrthoDB" id="109811at2759"/>
<accession>A0A8T1UM00</accession>
<name>A0A8T1UM00_9STRA</name>
<protein>
    <recommendedName>
        <fullName evidence="4">Ubiquitin-like protease family profile domain-containing protein</fullName>
    </recommendedName>
</protein>
<proteinExistence type="predicted"/>
<evidence type="ECO:0000313" key="3">
    <source>
        <dbReference type="Proteomes" id="UP000688947"/>
    </source>
</evidence>
<dbReference type="EMBL" id="JAENGZ010000281">
    <property type="protein sequence ID" value="KAG6963148.1"/>
    <property type="molecule type" value="Genomic_DNA"/>
</dbReference>
<dbReference type="AlphaFoldDB" id="A0A8T1UM00"/>